<dbReference type="STRING" id="1341181.FLJC2902T_01580"/>
<dbReference type="AlphaFoldDB" id="V6SZ64"/>
<dbReference type="PATRIC" id="fig|1341181.4.peg.153"/>
<gene>
    <name evidence="1" type="ORF">FLJC2902T_01580</name>
</gene>
<protein>
    <submittedName>
        <fullName evidence="1">Uncharacterized protein</fullName>
    </submittedName>
</protein>
<keyword evidence="2" id="KW-1185">Reference proteome</keyword>
<evidence type="ECO:0000313" key="1">
    <source>
        <dbReference type="EMBL" id="ESU29685.1"/>
    </source>
</evidence>
<proteinExistence type="predicted"/>
<reference evidence="1 2" key="1">
    <citation type="submission" date="2013-08" db="EMBL/GenBank/DDBJ databases">
        <title>Flavobacterium limnosediminis JC2902 genome sequencing.</title>
        <authorList>
            <person name="Lee K."/>
            <person name="Yi H."/>
            <person name="Park S."/>
            <person name="Chun J."/>
        </authorList>
    </citation>
    <scope>NUCLEOTIDE SEQUENCE [LARGE SCALE GENOMIC DNA]</scope>
    <source>
        <strain evidence="1 2">JC2902</strain>
    </source>
</reference>
<name>V6SZ64_9FLAO</name>
<evidence type="ECO:0000313" key="2">
    <source>
        <dbReference type="Proteomes" id="UP000018004"/>
    </source>
</evidence>
<comment type="caution">
    <text evidence="1">The sequence shown here is derived from an EMBL/GenBank/DDBJ whole genome shotgun (WGS) entry which is preliminary data.</text>
</comment>
<sequence length="41" mass="4916">MNIGKFFHLNLQTPNNQKDKIQKKDINFILYCKTPYICTLK</sequence>
<accession>V6SZ64</accession>
<dbReference type="Proteomes" id="UP000018004">
    <property type="component" value="Unassembled WGS sequence"/>
</dbReference>
<organism evidence="1 2">
    <name type="scientific">Flavobacterium limnosediminis JC2902</name>
    <dbReference type="NCBI Taxonomy" id="1341181"/>
    <lineage>
        <taxon>Bacteria</taxon>
        <taxon>Pseudomonadati</taxon>
        <taxon>Bacteroidota</taxon>
        <taxon>Flavobacteriia</taxon>
        <taxon>Flavobacteriales</taxon>
        <taxon>Flavobacteriaceae</taxon>
        <taxon>Flavobacterium</taxon>
    </lineage>
</organism>
<dbReference type="EMBL" id="AVGG01000001">
    <property type="protein sequence ID" value="ESU29685.1"/>
    <property type="molecule type" value="Genomic_DNA"/>
</dbReference>